<keyword evidence="3" id="KW-0378">Hydrolase</keyword>
<evidence type="ECO:0000256" key="3">
    <source>
        <dbReference type="ARBA" id="ARBA00022801"/>
    </source>
</evidence>
<dbReference type="Gene3D" id="3.90.1720.10">
    <property type="entry name" value="endopeptidase domain like (from Nostoc punctiforme)"/>
    <property type="match status" value="1"/>
</dbReference>
<keyword evidence="7" id="KW-1185">Reference proteome</keyword>
<evidence type="ECO:0000313" key="6">
    <source>
        <dbReference type="EMBL" id="SDQ78553.1"/>
    </source>
</evidence>
<dbReference type="InterPro" id="IPR051794">
    <property type="entry name" value="PG_Endopeptidase_C40"/>
</dbReference>
<dbReference type="GO" id="GO:0006508">
    <property type="term" value="P:proteolysis"/>
    <property type="evidence" value="ECO:0007669"/>
    <property type="project" value="UniProtKB-KW"/>
</dbReference>
<dbReference type="PANTHER" id="PTHR47359">
    <property type="entry name" value="PEPTIDOGLYCAN DL-ENDOPEPTIDASE CWLO"/>
    <property type="match status" value="1"/>
</dbReference>
<evidence type="ECO:0000256" key="2">
    <source>
        <dbReference type="ARBA" id="ARBA00022670"/>
    </source>
</evidence>
<evidence type="ECO:0000256" key="1">
    <source>
        <dbReference type="ARBA" id="ARBA00007074"/>
    </source>
</evidence>
<reference evidence="6 7" key="1">
    <citation type="submission" date="2016-10" db="EMBL/GenBank/DDBJ databases">
        <authorList>
            <person name="de Groot N.N."/>
        </authorList>
    </citation>
    <scope>NUCLEOTIDE SEQUENCE [LARGE SCALE GENOMIC DNA]</scope>
    <source>
        <strain evidence="6 7">DSM 43794</strain>
    </source>
</reference>
<evidence type="ECO:0000259" key="5">
    <source>
        <dbReference type="PROSITE" id="PS51935"/>
    </source>
</evidence>
<dbReference type="GO" id="GO:0008234">
    <property type="term" value="F:cysteine-type peptidase activity"/>
    <property type="evidence" value="ECO:0007669"/>
    <property type="project" value="UniProtKB-KW"/>
</dbReference>
<keyword evidence="4" id="KW-0788">Thiol protease</keyword>
<dbReference type="InterPro" id="IPR038765">
    <property type="entry name" value="Papain-like_cys_pep_sf"/>
</dbReference>
<sequence length="210" mass="22814">MDPRRWADARQNPSVWRIVRAALAASAVLLCAVAALPVSPVGRFHEGHRSLILEMAYTVMDGRGLPGWSKGPIPYSWGGGHAAEPGPSRGTCLGYSGSIRPCPARETVGLDCSGLVRWVYHLAYGEDVLGPGNTNDHLRRLRRVAPGDERPGDLAYFGETDGPRPKTHHVGIYIGDGKMINALRTGTWVRVDEVTAVKGFAGYFRLKTQV</sequence>
<dbReference type="PANTHER" id="PTHR47359:SF3">
    <property type="entry name" value="NLP_P60 DOMAIN-CONTAINING PROTEIN-RELATED"/>
    <property type="match status" value="1"/>
</dbReference>
<dbReference type="AlphaFoldDB" id="A0A1H1DQ67"/>
<dbReference type="SUPFAM" id="SSF54001">
    <property type="entry name" value="Cysteine proteinases"/>
    <property type="match status" value="1"/>
</dbReference>
<dbReference type="InterPro" id="IPR000064">
    <property type="entry name" value="NLP_P60_dom"/>
</dbReference>
<comment type="similarity">
    <text evidence="1">Belongs to the peptidase C40 family.</text>
</comment>
<gene>
    <name evidence="6" type="ORF">SAMN04489764_2110</name>
</gene>
<dbReference type="EMBL" id="FNKK01000002">
    <property type="protein sequence ID" value="SDQ78553.1"/>
    <property type="molecule type" value="Genomic_DNA"/>
</dbReference>
<dbReference type="OrthoDB" id="258587at2"/>
<keyword evidence="2" id="KW-0645">Protease</keyword>
<organism evidence="6 7">
    <name type="scientific">Thermostaphylospora chromogena</name>
    <dbReference type="NCBI Taxonomy" id="35622"/>
    <lineage>
        <taxon>Bacteria</taxon>
        <taxon>Bacillati</taxon>
        <taxon>Actinomycetota</taxon>
        <taxon>Actinomycetes</taxon>
        <taxon>Streptosporangiales</taxon>
        <taxon>Thermomonosporaceae</taxon>
        <taxon>Thermostaphylospora</taxon>
    </lineage>
</organism>
<dbReference type="STRING" id="35622.SAMN04489764_2110"/>
<evidence type="ECO:0000256" key="4">
    <source>
        <dbReference type="ARBA" id="ARBA00022807"/>
    </source>
</evidence>
<dbReference type="Proteomes" id="UP000217103">
    <property type="component" value="Unassembled WGS sequence"/>
</dbReference>
<feature type="domain" description="NlpC/P60" evidence="5">
    <location>
        <begin position="52"/>
        <end position="210"/>
    </location>
</feature>
<proteinExistence type="inferred from homology"/>
<dbReference type="PROSITE" id="PS51935">
    <property type="entry name" value="NLPC_P60"/>
    <property type="match status" value="1"/>
</dbReference>
<accession>A0A1H1DQ67</accession>
<dbReference type="Pfam" id="PF00877">
    <property type="entry name" value="NLPC_P60"/>
    <property type="match status" value="1"/>
</dbReference>
<name>A0A1H1DQ67_9ACTN</name>
<protein>
    <submittedName>
        <fullName evidence="6">NlpC/P60 family protein</fullName>
    </submittedName>
</protein>
<evidence type="ECO:0000313" key="7">
    <source>
        <dbReference type="Proteomes" id="UP000217103"/>
    </source>
</evidence>